<feature type="transmembrane region" description="Helical" evidence="9">
    <location>
        <begin position="80"/>
        <end position="99"/>
    </location>
</feature>
<dbReference type="PANTHER" id="PTHR30413">
    <property type="entry name" value="INNER MEMBRANE TRANSPORT PERMEASE"/>
    <property type="match status" value="1"/>
</dbReference>
<feature type="transmembrane region" description="Helical" evidence="9">
    <location>
        <begin position="154"/>
        <end position="177"/>
    </location>
</feature>
<dbReference type="GO" id="GO:0140359">
    <property type="term" value="F:ABC-type transporter activity"/>
    <property type="evidence" value="ECO:0007669"/>
    <property type="project" value="InterPro"/>
</dbReference>
<dbReference type="GO" id="GO:0005886">
    <property type="term" value="C:plasma membrane"/>
    <property type="evidence" value="ECO:0007669"/>
    <property type="project" value="UniProtKB-SubCell"/>
</dbReference>
<keyword evidence="5" id="KW-0997">Cell inner membrane</keyword>
<sequence>MSSSPEALIIEAGRAERHYWRDLWRFRELLGFLAWRDVKVRYKQATLGIAWALIQPAVTTTIFVFVFGRLAKMPDGGVPYPVLVLSGLMAWQLFSASLSGSSGSLVSNASLISKIYFPRLIVPLSSLGVALIDFTVVFGLFFAVSAWFGHWPTWHWLVLPVFIFMALAAALGLGLWMTALTVKYRDFRFIVPFILQIGIFVSPVGYRTDFFPNWRALMALNPLTSVIDGFRWCLLGGQQDLSLPSLATSSAVIAIAVFGGLWFFRKTEKKFADVI</sequence>
<dbReference type="InterPro" id="IPR047817">
    <property type="entry name" value="ABC2_TM_bact-type"/>
</dbReference>
<evidence type="ECO:0000256" key="9">
    <source>
        <dbReference type="RuleBase" id="RU361157"/>
    </source>
</evidence>
<evidence type="ECO:0000313" key="12">
    <source>
        <dbReference type="Proteomes" id="UP001218638"/>
    </source>
</evidence>
<gene>
    <name evidence="11" type="ORF">PXH66_10735</name>
</gene>
<evidence type="ECO:0000313" key="11">
    <source>
        <dbReference type="EMBL" id="WED67324.1"/>
    </source>
</evidence>
<feature type="transmembrane region" description="Helical" evidence="9">
    <location>
        <begin position="189"/>
        <end position="206"/>
    </location>
</feature>
<dbReference type="PANTHER" id="PTHR30413:SF8">
    <property type="entry name" value="TRANSPORT PERMEASE PROTEIN"/>
    <property type="match status" value="1"/>
</dbReference>
<feature type="domain" description="ABC transmembrane type-2" evidence="10">
    <location>
        <begin position="47"/>
        <end position="267"/>
    </location>
</feature>
<dbReference type="Pfam" id="PF01061">
    <property type="entry name" value="ABC2_membrane"/>
    <property type="match status" value="1"/>
</dbReference>
<evidence type="ECO:0000256" key="2">
    <source>
        <dbReference type="ARBA" id="ARBA00007783"/>
    </source>
</evidence>
<keyword evidence="8 9" id="KW-0472">Membrane</keyword>
<dbReference type="RefSeq" id="WP_330928101.1">
    <property type="nucleotide sequence ID" value="NZ_CP119075.1"/>
</dbReference>
<evidence type="ECO:0000256" key="7">
    <source>
        <dbReference type="ARBA" id="ARBA00022989"/>
    </source>
</evidence>
<accession>A0AAF0CSP3</accession>
<dbReference type="AlphaFoldDB" id="A0AAF0CSP3"/>
<evidence type="ECO:0000256" key="5">
    <source>
        <dbReference type="ARBA" id="ARBA00022519"/>
    </source>
</evidence>
<dbReference type="EMBL" id="CP119075">
    <property type="protein sequence ID" value="WED67324.1"/>
    <property type="molecule type" value="Genomic_DNA"/>
</dbReference>
<comment type="similarity">
    <text evidence="2 9">Belongs to the ABC-2 integral membrane protein family.</text>
</comment>
<evidence type="ECO:0000259" key="10">
    <source>
        <dbReference type="PROSITE" id="PS51012"/>
    </source>
</evidence>
<evidence type="ECO:0000256" key="8">
    <source>
        <dbReference type="ARBA" id="ARBA00023136"/>
    </source>
</evidence>
<dbReference type="Proteomes" id="UP001218638">
    <property type="component" value="Chromosome"/>
</dbReference>
<reference evidence="11" key="1">
    <citation type="submission" date="2023-03" db="EMBL/GenBank/DDBJ databases">
        <title>Lomoglobus Profundus gen. nov., sp. nov., a novel member of the phylum Verrucomicrobia, isolated from deep-marine sediment of South China Sea.</title>
        <authorList>
            <person name="Ahmad T."/>
            <person name="Ishaq S.E."/>
            <person name="Wang F."/>
        </authorList>
    </citation>
    <scope>NUCLEOTIDE SEQUENCE</scope>
    <source>
        <strain evidence="11">LMO-M01</strain>
    </source>
</reference>
<keyword evidence="7 9" id="KW-1133">Transmembrane helix</keyword>
<evidence type="ECO:0000256" key="3">
    <source>
        <dbReference type="ARBA" id="ARBA00022448"/>
    </source>
</evidence>
<proteinExistence type="inferred from homology"/>
<keyword evidence="3 9" id="KW-0813">Transport</keyword>
<organism evidence="11 12">
    <name type="scientific">Synoicihabitans lomoniglobus</name>
    <dbReference type="NCBI Taxonomy" id="2909285"/>
    <lineage>
        <taxon>Bacteria</taxon>
        <taxon>Pseudomonadati</taxon>
        <taxon>Verrucomicrobiota</taxon>
        <taxon>Opitutia</taxon>
        <taxon>Opitutales</taxon>
        <taxon>Opitutaceae</taxon>
        <taxon>Synoicihabitans</taxon>
    </lineage>
</organism>
<keyword evidence="12" id="KW-1185">Reference proteome</keyword>
<evidence type="ECO:0000256" key="4">
    <source>
        <dbReference type="ARBA" id="ARBA00022475"/>
    </source>
</evidence>
<protein>
    <recommendedName>
        <fullName evidence="9">Transport permease protein</fullName>
    </recommendedName>
</protein>
<feature type="transmembrane region" description="Helical" evidence="9">
    <location>
        <begin position="241"/>
        <end position="264"/>
    </location>
</feature>
<evidence type="ECO:0000256" key="6">
    <source>
        <dbReference type="ARBA" id="ARBA00022692"/>
    </source>
</evidence>
<dbReference type="KEGG" id="slom:PXH66_10735"/>
<keyword evidence="4 9" id="KW-1003">Cell membrane</keyword>
<evidence type="ECO:0000256" key="1">
    <source>
        <dbReference type="ARBA" id="ARBA00004429"/>
    </source>
</evidence>
<feature type="transmembrane region" description="Helical" evidence="9">
    <location>
        <begin position="120"/>
        <end position="148"/>
    </location>
</feature>
<name>A0AAF0CSP3_9BACT</name>
<dbReference type="InterPro" id="IPR013525">
    <property type="entry name" value="ABC2_TM"/>
</dbReference>
<comment type="subcellular location">
    <subcellularLocation>
        <location evidence="1">Cell inner membrane</location>
        <topology evidence="1">Multi-pass membrane protein</topology>
    </subcellularLocation>
    <subcellularLocation>
        <location evidence="9">Cell membrane</location>
        <topology evidence="9">Multi-pass membrane protein</topology>
    </subcellularLocation>
</comment>
<keyword evidence="6 9" id="KW-0812">Transmembrane</keyword>
<dbReference type="GO" id="GO:0015920">
    <property type="term" value="P:lipopolysaccharide transport"/>
    <property type="evidence" value="ECO:0007669"/>
    <property type="project" value="TreeGrafter"/>
</dbReference>
<feature type="transmembrane region" description="Helical" evidence="9">
    <location>
        <begin position="45"/>
        <end position="68"/>
    </location>
</feature>
<dbReference type="PROSITE" id="PS51012">
    <property type="entry name" value="ABC_TM2"/>
    <property type="match status" value="1"/>
</dbReference>